<dbReference type="OrthoDB" id="9342567at2"/>
<feature type="chain" id="PRO_5015572529" evidence="1">
    <location>
        <begin position="24"/>
        <end position="264"/>
    </location>
</feature>
<accession>A0A2S7K5D6</accession>
<dbReference type="InterPro" id="IPR029063">
    <property type="entry name" value="SAM-dependent_MTases_sf"/>
</dbReference>
<feature type="domain" description="Methyltransferase type 11" evidence="2">
    <location>
        <begin position="121"/>
        <end position="190"/>
    </location>
</feature>
<reference evidence="3 4" key="1">
    <citation type="submission" date="2017-12" db="EMBL/GenBank/DDBJ databases">
        <authorList>
            <person name="Hurst M.R.H."/>
        </authorList>
    </citation>
    <scope>NUCLEOTIDE SEQUENCE [LARGE SCALE GENOMIC DNA]</scope>
    <source>
        <strain evidence="3 4">SY-3-19</strain>
    </source>
</reference>
<dbReference type="Proteomes" id="UP000239504">
    <property type="component" value="Unassembled WGS sequence"/>
</dbReference>
<dbReference type="GO" id="GO:0032259">
    <property type="term" value="P:methylation"/>
    <property type="evidence" value="ECO:0007669"/>
    <property type="project" value="UniProtKB-KW"/>
</dbReference>
<proteinExistence type="predicted"/>
<dbReference type="SUPFAM" id="SSF53335">
    <property type="entry name" value="S-adenosyl-L-methionine-dependent methyltransferases"/>
    <property type="match status" value="1"/>
</dbReference>
<dbReference type="GO" id="GO:0008757">
    <property type="term" value="F:S-adenosylmethionine-dependent methyltransferase activity"/>
    <property type="evidence" value="ECO:0007669"/>
    <property type="project" value="InterPro"/>
</dbReference>
<dbReference type="Pfam" id="PF08241">
    <property type="entry name" value="Methyltransf_11"/>
    <property type="match status" value="1"/>
</dbReference>
<dbReference type="AlphaFoldDB" id="A0A2S7K5D6"/>
<dbReference type="EMBL" id="PJCH01000005">
    <property type="protein sequence ID" value="PQA87725.1"/>
    <property type="molecule type" value="Genomic_DNA"/>
</dbReference>
<dbReference type="InterPro" id="IPR013216">
    <property type="entry name" value="Methyltransf_11"/>
</dbReference>
<keyword evidence="1" id="KW-0732">Signal</keyword>
<protein>
    <submittedName>
        <fullName evidence="3">Methyltransferase</fullName>
    </submittedName>
</protein>
<sequence length="264" mass="28470">MRTPGWKAAVLLGALATGLAACVRENAPTETEIEADENAARAAEAVANPARSGEDRADDALRKPANVLAFMEVGPGDRVFEMEGGAGYYTELLSYMVGPDGAVIMQNPPSFDAFVKDIVTARVEGRLENVRISKSPFDKLEAEDASMDIVTWILGPHDLYYSPGGAYLGDDAGAFAEIMRILKPGGTFIVLDHVAAPGSPRSTGGVIHRIDPALIRQLAAEAGFVMTGESNVLRHGDDDYLANVFDPKVRRMTDRVLYKYKKPE</sequence>
<evidence type="ECO:0000259" key="2">
    <source>
        <dbReference type="Pfam" id="PF08241"/>
    </source>
</evidence>
<dbReference type="RefSeq" id="WP_104828969.1">
    <property type="nucleotide sequence ID" value="NZ_PJCH01000005.1"/>
</dbReference>
<dbReference type="PROSITE" id="PS51257">
    <property type="entry name" value="PROKAR_LIPOPROTEIN"/>
    <property type="match status" value="1"/>
</dbReference>
<feature type="signal peptide" evidence="1">
    <location>
        <begin position="1"/>
        <end position="23"/>
    </location>
</feature>
<evidence type="ECO:0000313" key="4">
    <source>
        <dbReference type="Proteomes" id="UP000239504"/>
    </source>
</evidence>
<keyword evidence="4" id="KW-1185">Reference proteome</keyword>
<comment type="caution">
    <text evidence="3">The sequence shown here is derived from an EMBL/GenBank/DDBJ whole genome shotgun (WGS) entry which is preliminary data.</text>
</comment>
<evidence type="ECO:0000313" key="3">
    <source>
        <dbReference type="EMBL" id="PQA87725.1"/>
    </source>
</evidence>
<organism evidence="3 4">
    <name type="scientific">Hyphococcus luteus</name>
    <dbReference type="NCBI Taxonomy" id="2058213"/>
    <lineage>
        <taxon>Bacteria</taxon>
        <taxon>Pseudomonadati</taxon>
        <taxon>Pseudomonadota</taxon>
        <taxon>Alphaproteobacteria</taxon>
        <taxon>Parvularculales</taxon>
        <taxon>Parvularculaceae</taxon>
        <taxon>Hyphococcus</taxon>
    </lineage>
</organism>
<keyword evidence="3" id="KW-0489">Methyltransferase</keyword>
<evidence type="ECO:0000256" key="1">
    <source>
        <dbReference type="SAM" id="SignalP"/>
    </source>
</evidence>
<name>A0A2S7K5D6_9PROT</name>
<gene>
    <name evidence="3" type="ORF">CW354_05020</name>
</gene>
<keyword evidence="3" id="KW-0808">Transferase</keyword>
<dbReference type="Gene3D" id="3.40.50.150">
    <property type="entry name" value="Vaccinia Virus protein VP39"/>
    <property type="match status" value="1"/>
</dbReference>